<organism evidence="1">
    <name type="scientific">Arundo donax</name>
    <name type="common">Giant reed</name>
    <name type="synonym">Donax arundinaceus</name>
    <dbReference type="NCBI Taxonomy" id="35708"/>
    <lineage>
        <taxon>Eukaryota</taxon>
        <taxon>Viridiplantae</taxon>
        <taxon>Streptophyta</taxon>
        <taxon>Embryophyta</taxon>
        <taxon>Tracheophyta</taxon>
        <taxon>Spermatophyta</taxon>
        <taxon>Magnoliopsida</taxon>
        <taxon>Liliopsida</taxon>
        <taxon>Poales</taxon>
        <taxon>Poaceae</taxon>
        <taxon>PACMAD clade</taxon>
        <taxon>Arundinoideae</taxon>
        <taxon>Arundineae</taxon>
        <taxon>Arundo</taxon>
    </lineage>
</organism>
<proteinExistence type="predicted"/>
<evidence type="ECO:0000313" key="1">
    <source>
        <dbReference type="EMBL" id="JAE31952.1"/>
    </source>
</evidence>
<name>A0A0A9H5B7_ARUDO</name>
<reference evidence="1" key="1">
    <citation type="submission" date="2014-09" db="EMBL/GenBank/DDBJ databases">
        <authorList>
            <person name="Magalhaes I.L.F."/>
            <person name="Oliveira U."/>
            <person name="Santos F.R."/>
            <person name="Vidigal T.H.D.A."/>
            <person name="Brescovit A.D."/>
            <person name="Santos A.J."/>
        </authorList>
    </citation>
    <scope>NUCLEOTIDE SEQUENCE</scope>
    <source>
        <tissue evidence="1">Shoot tissue taken approximately 20 cm above the soil surface</tissue>
    </source>
</reference>
<reference evidence="1" key="2">
    <citation type="journal article" date="2015" name="Data Brief">
        <title>Shoot transcriptome of the giant reed, Arundo donax.</title>
        <authorList>
            <person name="Barrero R.A."/>
            <person name="Guerrero F.D."/>
            <person name="Moolhuijzen P."/>
            <person name="Goolsby J.A."/>
            <person name="Tidwell J."/>
            <person name="Bellgard S.E."/>
            <person name="Bellgard M.I."/>
        </authorList>
    </citation>
    <scope>NUCLEOTIDE SEQUENCE</scope>
    <source>
        <tissue evidence="1">Shoot tissue taken approximately 20 cm above the soil surface</tissue>
    </source>
</reference>
<protein>
    <submittedName>
        <fullName evidence="1">Uncharacterized protein</fullName>
    </submittedName>
</protein>
<dbReference type="AlphaFoldDB" id="A0A0A9H5B7"/>
<dbReference type="EMBL" id="GBRH01165944">
    <property type="protein sequence ID" value="JAE31952.1"/>
    <property type="molecule type" value="Transcribed_RNA"/>
</dbReference>
<sequence length="49" mass="5247">MQYPRSATRLTWRTLATTSTSCANAASPAAEQFLNRLTATSASSRSTPL</sequence>
<accession>A0A0A9H5B7</accession>